<keyword evidence="6 7" id="KW-0067">ATP-binding</keyword>
<dbReference type="InterPro" id="IPR000719">
    <property type="entry name" value="Prot_kinase_dom"/>
</dbReference>
<dbReference type="AlphaFoldDB" id="A0A507EH55"/>
<feature type="region of interest" description="Disordered" evidence="8">
    <location>
        <begin position="359"/>
        <end position="391"/>
    </location>
</feature>
<feature type="domain" description="Protein kinase" evidence="9">
    <location>
        <begin position="228"/>
        <end position="652"/>
    </location>
</feature>
<dbReference type="STRING" id="109895.A0A507EH55"/>
<evidence type="ECO:0000256" key="1">
    <source>
        <dbReference type="ARBA" id="ARBA00010791"/>
    </source>
</evidence>
<evidence type="ECO:0000256" key="2">
    <source>
        <dbReference type="ARBA" id="ARBA00022527"/>
    </source>
</evidence>
<feature type="compositionally biased region" description="Polar residues" evidence="8">
    <location>
        <begin position="50"/>
        <end position="71"/>
    </location>
</feature>
<keyword evidence="2" id="KW-0723">Serine/threonine-protein kinase</keyword>
<evidence type="ECO:0000256" key="8">
    <source>
        <dbReference type="SAM" id="MobiDB-lite"/>
    </source>
</evidence>
<dbReference type="Gene3D" id="1.10.510.10">
    <property type="entry name" value="Transferase(Phosphotransferase) domain 1"/>
    <property type="match status" value="1"/>
</dbReference>
<proteinExistence type="inferred from homology"/>
<sequence>MLKPEGAMDREVDPSATEETYQNTITSVRAMLATTPQSLSEPTPAGGRDGTSSKPTRSRHASYSSAMSFPQRSDVPRVTDRRSTLSAPRRRRRRPRKIPLWRRFRLLLIRCWSFVCFARSNSSEEHVRVQIRRDHNGRTVVKTRVVNKNTFLAFEDDENGSDEEAQEEVWEEWEPDVSLFGRKVPPATQAVAGGLANTAADVNEEVDNVMHVLAKVLLNLPRELSAQYLFTGLLGYGGNGFVAAALDRRNGTPVAIKFLNKDRISPSSLMFSDSYPYPIPVEAEIIRTVRHPNIVGFYALHRNEQFFMIVMEKVVTFLRDDGESTGLQPLVVIDNPKLEDPATMTARSFDGIPLTQRTHAPIGMTPMEPATTLPRTSLESGRPSFSSLRVPTPGIVDTQRAECFVSVERNGEVPSVSRPYSTGFITTSFLPTSDLPILFSPSQNPSPQPTLVNLTRPRHGHPGDLDEFLYMYGPLHPLIQRRLSYQLISAYSHLADTCIAYLDFRGENIIVDRGFNIRLVDFGMSQFLDATFDVSGKARQRRPPSTSDQQQAPRFTLYGTRPFSAPEILAGNSYSGPEADMWALGILFYLIATGGIEPFESVDHILKTSTTPLSWPVGCTVLSSQKQLVERMLAHRPQDRPSVREVCACDWFASDNKSQP</sequence>
<keyword evidence="5" id="KW-0418">Kinase</keyword>
<gene>
    <name evidence="10" type="ORF">PhCBS80983_g00250</name>
</gene>
<feature type="compositionally biased region" description="Basic and acidic residues" evidence="8">
    <location>
        <begin position="74"/>
        <end position="83"/>
    </location>
</feature>
<protein>
    <recommendedName>
        <fullName evidence="9">Protein kinase domain-containing protein</fullName>
    </recommendedName>
</protein>
<keyword evidence="3" id="KW-0808">Transferase</keyword>
<reference evidence="10 11" key="1">
    <citation type="journal article" date="2019" name="Sci. Rep.">
        <title>Comparative genomics of chytrid fungi reveal insights into the obligate biotrophic and pathogenic lifestyle of Synchytrium endobioticum.</title>
        <authorList>
            <person name="van de Vossenberg B.T.L.H."/>
            <person name="Warris S."/>
            <person name="Nguyen H.D.T."/>
            <person name="van Gent-Pelzer M.P.E."/>
            <person name="Joly D.L."/>
            <person name="van de Geest H.C."/>
            <person name="Bonants P.J.M."/>
            <person name="Smith D.S."/>
            <person name="Levesque C.A."/>
            <person name="van der Lee T.A.J."/>
        </authorList>
    </citation>
    <scope>NUCLEOTIDE SEQUENCE [LARGE SCALE GENOMIC DNA]</scope>
    <source>
        <strain evidence="10 11">CBS 809.83</strain>
    </source>
</reference>
<dbReference type="GO" id="GO:0005737">
    <property type="term" value="C:cytoplasm"/>
    <property type="evidence" value="ECO:0007669"/>
    <property type="project" value="TreeGrafter"/>
</dbReference>
<accession>A0A507EH55</accession>
<feature type="binding site" evidence="7">
    <location>
        <position position="257"/>
    </location>
    <ligand>
        <name>ATP</name>
        <dbReference type="ChEBI" id="CHEBI:30616"/>
    </ligand>
</feature>
<evidence type="ECO:0000259" key="9">
    <source>
        <dbReference type="PROSITE" id="PS50011"/>
    </source>
</evidence>
<dbReference type="GO" id="GO:0035556">
    <property type="term" value="P:intracellular signal transduction"/>
    <property type="evidence" value="ECO:0007669"/>
    <property type="project" value="TreeGrafter"/>
</dbReference>
<keyword evidence="4 7" id="KW-0547">Nucleotide-binding</keyword>
<dbReference type="Pfam" id="PF00069">
    <property type="entry name" value="Pkinase"/>
    <property type="match status" value="2"/>
</dbReference>
<evidence type="ECO:0000256" key="3">
    <source>
        <dbReference type="ARBA" id="ARBA00022679"/>
    </source>
</evidence>
<name>A0A507EH55_9FUNG</name>
<feature type="compositionally biased region" description="Polar residues" evidence="8">
    <location>
        <begin position="17"/>
        <end position="27"/>
    </location>
</feature>
<dbReference type="InterPro" id="IPR011009">
    <property type="entry name" value="Kinase-like_dom_sf"/>
</dbReference>
<organism evidence="10 11">
    <name type="scientific">Powellomyces hirtus</name>
    <dbReference type="NCBI Taxonomy" id="109895"/>
    <lineage>
        <taxon>Eukaryota</taxon>
        <taxon>Fungi</taxon>
        <taxon>Fungi incertae sedis</taxon>
        <taxon>Chytridiomycota</taxon>
        <taxon>Chytridiomycota incertae sedis</taxon>
        <taxon>Chytridiomycetes</taxon>
        <taxon>Spizellomycetales</taxon>
        <taxon>Powellomycetaceae</taxon>
        <taxon>Powellomyces</taxon>
    </lineage>
</organism>
<keyword evidence="11" id="KW-1185">Reference proteome</keyword>
<dbReference type="Gene3D" id="3.30.200.20">
    <property type="entry name" value="Phosphorylase Kinase, domain 1"/>
    <property type="match status" value="1"/>
</dbReference>
<evidence type="ECO:0000313" key="11">
    <source>
        <dbReference type="Proteomes" id="UP000318582"/>
    </source>
</evidence>
<dbReference type="InterPro" id="IPR017441">
    <property type="entry name" value="Protein_kinase_ATP_BS"/>
</dbReference>
<dbReference type="Proteomes" id="UP000318582">
    <property type="component" value="Unassembled WGS sequence"/>
</dbReference>
<comment type="similarity">
    <text evidence="1">Belongs to the protein kinase superfamily. CAMK Ser/Thr protein kinase family. NIM1 subfamily.</text>
</comment>
<dbReference type="SUPFAM" id="SSF56112">
    <property type="entry name" value="Protein kinase-like (PK-like)"/>
    <property type="match status" value="2"/>
</dbReference>
<evidence type="ECO:0000256" key="6">
    <source>
        <dbReference type="ARBA" id="ARBA00022840"/>
    </source>
</evidence>
<evidence type="ECO:0000313" key="10">
    <source>
        <dbReference type="EMBL" id="TPX62528.1"/>
    </source>
</evidence>
<dbReference type="PROSITE" id="PS50011">
    <property type="entry name" value="PROTEIN_KINASE_DOM"/>
    <property type="match status" value="1"/>
</dbReference>
<dbReference type="PANTHER" id="PTHR24346:SF82">
    <property type="entry name" value="KP78A-RELATED"/>
    <property type="match status" value="1"/>
</dbReference>
<evidence type="ECO:0000256" key="4">
    <source>
        <dbReference type="ARBA" id="ARBA00022741"/>
    </source>
</evidence>
<dbReference type="EMBL" id="QEAQ01000002">
    <property type="protein sequence ID" value="TPX62528.1"/>
    <property type="molecule type" value="Genomic_DNA"/>
</dbReference>
<dbReference type="GO" id="GO:0004674">
    <property type="term" value="F:protein serine/threonine kinase activity"/>
    <property type="evidence" value="ECO:0007669"/>
    <property type="project" value="UniProtKB-KW"/>
</dbReference>
<dbReference type="PANTHER" id="PTHR24346">
    <property type="entry name" value="MAP/MICROTUBULE AFFINITY-REGULATING KINASE"/>
    <property type="match status" value="1"/>
</dbReference>
<feature type="region of interest" description="Disordered" evidence="8">
    <location>
        <begin position="1"/>
        <end position="92"/>
    </location>
</feature>
<feature type="compositionally biased region" description="Basic and acidic residues" evidence="8">
    <location>
        <begin position="1"/>
        <end position="13"/>
    </location>
</feature>
<feature type="compositionally biased region" description="Polar residues" evidence="8">
    <location>
        <begin position="373"/>
        <end position="389"/>
    </location>
</feature>
<evidence type="ECO:0000256" key="5">
    <source>
        <dbReference type="ARBA" id="ARBA00022777"/>
    </source>
</evidence>
<dbReference type="GO" id="GO:0005524">
    <property type="term" value="F:ATP binding"/>
    <property type="evidence" value="ECO:0007669"/>
    <property type="project" value="UniProtKB-UniRule"/>
</dbReference>
<comment type="caution">
    <text evidence="10">The sequence shown here is derived from an EMBL/GenBank/DDBJ whole genome shotgun (WGS) entry which is preliminary data.</text>
</comment>
<evidence type="ECO:0000256" key="7">
    <source>
        <dbReference type="PROSITE-ProRule" id="PRU10141"/>
    </source>
</evidence>
<dbReference type="PROSITE" id="PS00107">
    <property type="entry name" value="PROTEIN_KINASE_ATP"/>
    <property type="match status" value="1"/>
</dbReference>